<evidence type="ECO:0000313" key="1">
    <source>
        <dbReference type="EMBL" id="KAK7268757.1"/>
    </source>
</evidence>
<comment type="caution">
    <text evidence="1">The sequence shown here is derived from an EMBL/GenBank/DDBJ whole genome shotgun (WGS) entry which is preliminary data.</text>
</comment>
<dbReference type="Proteomes" id="UP001372338">
    <property type="component" value="Unassembled WGS sequence"/>
</dbReference>
<evidence type="ECO:0000313" key="2">
    <source>
        <dbReference type="Proteomes" id="UP001372338"/>
    </source>
</evidence>
<reference evidence="1 2" key="1">
    <citation type="submission" date="2024-01" db="EMBL/GenBank/DDBJ databases">
        <title>The genomes of 5 underutilized Papilionoideae crops provide insights into root nodulation and disease resistanc.</title>
        <authorList>
            <person name="Yuan L."/>
        </authorList>
    </citation>
    <scope>NUCLEOTIDE SEQUENCE [LARGE SCALE GENOMIC DNA]</scope>
    <source>
        <strain evidence="1">ZHUSHIDOU_FW_LH</strain>
        <tissue evidence="1">Leaf</tissue>
    </source>
</reference>
<name>A0AAN9F2R7_CROPI</name>
<dbReference type="PANTHER" id="PTHR46694:SF1">
    <property type="entry name" value="AT-RICH INTERACTIVE DOMAIN-CONTAINING PROTEIN 4"/>
    <property type="match status" value="1"/>
</dbReference>
<gene>
    <name evidence="1" type="ORF">RIF29_21465</name>
</gene>
<dbReference type="AlphaFoldDB" id="A0AAN9F2R7"/>
<organism evidence="1 2">
    <name type="scientific">Crotalaria pallida</name>
    <name type="common">Smooth rattlebox</name>
    <name type="synonym">Crotalaria striata</name>
    <dbReference type="NCBI Taxonomy" id="3830"/>
    <lineage>
        <taxon>Eukaryota</taxon>
        <taxon>Viridiplantae</taxon>
        <taxon>Streptophyta</taxon>
        <taxon>Embryophyta</taxon>
        <taxon>Tracheophyta</taxon>
        <taxon>Spermatophyta</taxon>
        <taxon>Magnoliopsida</taxon>
        <taxon>eudicotyledons</taxon>
        <taxon>Gunneridae</taxon>
        <taxon>Pentapetalae</taxon>
        <taxon>rosids</taxon>
        <taxon>fabids</taxon>
        <taxon>Fabales</taxon>
        <taxon>Fabaceae</taxon>
        <taxon>Papilionoideae</taxon>
        <taxon>50 kb inversion clade</taxon>
        <taxon>genistoids sensu lato</taxon>
        <taxon>core genistoids</taxon>
        <taxon>Crotalarieae</taxon>
        <taxon>Crotalaria</taxon>
    </lineage>
</organism>
<accession>A0AAN9F2R7</accession>
<sequence length="113" mass="12155">MIFGPSQVPPPLTKTCCCRASALGFWLCFAAARSRSGWFAAAFGASAAVIGVTLRKLVHAQLNNEVNKPNVSEPRRSASTATGATIFKICMKLPQWALQGVEILSKDIMKPTF</sequence>
<dbReference type="EMBL" id="JAYWIO010000004">
    <property type="protein sequence ID" value="KAK7268757.1"/>
    <property type="molecule type" value="Genomic_DNA"/>
</dbReference>
<proteinExistence type="predicted"/>
<protein>
    <submittedName>
        <fullName evidence="1">Uncharacterized protein</fullName>
    </submittedName>
</protein>
<dbReference type="PANTHER" id="PTHR46694">
    <property type="entry name" value="AT-RICH INTERACTIVE DOMAIN-CONTAINING PROTEIN 4"/>
    <property type="match status" value="1"/>
</dbReference>
<dbReference type="InterPro" id="IPR042293">
    <property type="entry name" value="ARID4"/>
</dbReference>
<keyword evidence="2" id="KW-1185">Reference proteome</keyword>